<accession>A0A1E8PRA2</accession>
<evidence type="ECO:0000259" key="2">
    <source>
        <dbReference type="Pfam" id="PF13400"/>
    </source>
</evidence>
<keyword evidence="1" id="KW-0472">Membrane</keyword>
<name>A0A1E8PRA2_9BURK</name>
<dbReference type="Pfam" id="PF13400">
    <property type="entry name" value="Tad"/>
    <property type="match status" value="1"/>
</dbReference>
<proteinExistence type="predicted"/>
<evidence type="ECO:0000313" key="3">
    <source>
        <dbReference type="EMBL" id="OFJ48792.1"/>
    </source>
</evidence>
<dbReference type="Proteomes" id="UP000092634">
    <property type="component" value="Unassembled WGS sequence"/>
</dbReference>
<feature type="transmembrane region" description="Helical" evidence="1">
    <location>
        <begin position="12"/>
        <end position="31"/>
    </location>
</feature>
<protein>
    <recommendedName>
        <fullName evidence="2">Putative Flp pilus-assembly TadG-like N-terminal domain-containing protein</fullName>
    </recommendedName>
</protein>
<keyword evidence="1" id="KW-0812">Transmembrane</keyword>
<comment type="caution">
    <text evidence="3">The sequence shown here is derived from an EMBL/GenBank/DDBJ whole genome shotgun (WGS) entry which is preliminary data.</text>
</comment>
<sequence length="208" mass="21657">MANRSQRQRGAILIAFSILLIVVLGFIGLALDVGQVIGRKTELQNLADNAALAAAAELVGTPEGLLVAVERAKHSAADRSVWRRRMEGAILSDASIRFASAPDAPASEWYAAGAVPDPATALFARVDTQANTPSLGQVATAFLGAWSPALRTLDTRARAVAGRSSLHLTPLAICALSGSAASARTNAALLPAVELLEYGFGVAWRITC</sequence>
<dbReference type="AlphaFoldDB" id="A0A1E8PRA2"/>
<gene>
    <name evidence="3" type="ORF">BA896_007570</name>
</gene>
<organism evidence="3 4">
    <name type="scientific">Janthinobacterium lividum</name>
    <dbReference type="NCBI Taxonomy" id="29581"/>
    <lineage>
        <taxon>Bacteria</taxon>
        <taxon>Pseudomonadati</taxon>
        <taxon>Pseudomonadota</taxon>
        <taxon>Betaproteobacteria</taxon>
        <taxon>Burkholderiales</taxon>
        <taxon>Oxalobacteraceae</taxon>
        <taxon>Janthinobacterium</taxon>
    </lineage>
</organism>
<evidence type="ECO:0000256" key="1">
    <source>
        <dbReference type="SAM" id="Phobius"/>
    </source>
</evidence>
<feature type="domain" description="Putative Flp pilus-assembly TadG-like N-terminal" evidence="2">
    <location>
        <begin position="10"/>
        <end position="56"/>
    </location>
</feature>
<keyword evidence="1" id="KW-1133">Transmembrane helix</keyword>
<reference evidence="3 4" key="1">
    <citation type="submission" date="2016-10" db="EMBL/GenBank/DDBJ databases">
        <title>Updated version of Genome Assembly of Janthinobacterium lividum ERGS5:01.</title>
        <authorList>
            <person name="Kumar R."/>
            <person name="Acharya V."/>
            <person name="Singh D."/>
        </authorList>
    </citation>
    <scope>NUCLEOTIDE SEQUENCE [LARGE SCALE GENOMIC DNA]</scope>
    <source>
        <strain evidence="3 4">ERGS5:01</strain>
    </source>
</reference>
<evidence type="ECO:0000313" key="4">
    <source>
        <dbReference type="Proteomes" id="UP000092634"/>
    </source>
</evidence>
<dbReference type="EMBL" id="MAQB02000001">
    <property type="protein sequence ID" value="OFJ48792.1"/>
    <property type="molecule type" value="Genomic_DNA"/>
</dbReference>
<dbReference type="InterPro" id="IPR028087">
    <property type="entry name" value="Tad_N"/>
</dbReference>